<dbReference type="GO" id="GO:0016197">
    <property type="term" value="P:endosomal transport"/>
    <property type="evidence" value="ECO:0007669"/>
    <property type="project" value="TreeGrafter"/>
</dbReference>
<dbReference type="Pfam" id="PF04840">
    <property type="entry name" value="Vps16_C"/>
    <property type="match status" value="2"/>
</dbReference>
<dbReference type="STRING" id="322104.A3LXC2"/>
<dbReference type="PANTHER" id="PTHR12811:SF0">
    <property type="entry name" value="VACUOLAR PROTEIN SORTING-ASSOCIATED PROTEIN 16 HOMOLOG"/>
    <property type="match status" value="1"/>
</dbReference>
<dbReference type="InterPro" id="IPR006926">
    <property type="entry name" value="Vps16_N"/>
</dbReference>
<keyword evidence="6" id="KW-1185">Reference proteome</keyword>
<dbReference type="PANTHER" id="PTHR12811">
    <property type="entry name" value="VACUOLAR PROTEIN SORTING VPS16"/>
    <property type="match status" value="1"/>
</dbReference>
<dbReference type="InParanoid" id="A3LXC2"/>
<evidence type="ECO:0000259" key="3">
    <source>
        <dbReference type="Pfam" id="PF04840"/>
    </source>
</evidence>
<comment type="similarity">
    <text evidence="1 2">Belongs to the VPS16 family.</text>
</comment>
<evidence type="ECO:0000256" key="1">
    <source>
        <dbReference type="ARBA" id="ARBA00009250"/>
    </source>
</evidence>
<accession>A3LXC2</accession>
<dbReference type="HOGENOM" id="CLU_008909_1_0_1"/>
<dbReference type="GO" id="GO:0042144">
    <property type="term" value="P:vacuole fusion, non-autophagic"/>
    <property type="evidence" value="ECO:0007669"/>
    <property type="project" value="TreeGrafter"/>
</dbReference>
<reference evidence="5 6" key="1">
    <citation type="journal article" date="2007" name="Nat. Biotechnol.">
        <title>Genome sequence of the lignocellulose-bioconverting and xylose-fermenting yeast Pichia stipitis.</title>
        <authorList>
            <person name="Jeffries T.W."/>
            <person name="Grigoriev I.V."/>
            <person name="Grimwood J."/>
            <person name="Laplaza J.M."/>
            <person name="Aerts A."/>
            <person name="Salamov A."/>
            <person name="Schmutz J."/>
            <person name="Lindquist E."/>
            <person name="Dehal P."/>
            <person name="Shapiro H."/>
            <person name="Jin Y.S."/>
            <person name="Passoth V."/>
            <person name="Richardson P.M."/>
        </authorList>
    </citation>
    <scope>NUCLEOTIDE SEQUENCE [LARGE SCALE GENOMIC DNA]</scope>
    <source>
        <strain evidence="6">ATCC 58785 / CBS 6054 / NBRC 10063 / NRRL Y-11545</strain>
    </source>
</reference>
<dbReference type="PIRSF" id="PIRSF007949">
    <property type="entry name" value="VPS16"/>
    <property type="match status" value="1"/>
</dbReference>
<dbReference type="InterPro" id="IPR006925">
    <property type="entry name" value="Vps16_C"/>
</dbReference>
<dbReference type="InterPro" id="IPR016534">
    <property type="entry name" value="VPS16"/>
</dbReference>
<gene>
    <name evidence="5" type="ORF">PICST_84351</name>
</gene>
<sequence length="938" mass="107196">MPSSPSLGWQKLQNVYYSIRPCYDGLSWSIDNLYSNFKVAISTRATILALSSKFVAHPNIIDVYSISGNKLWSIAYNSRPEDHIVDYVFRNEDLCLVLSNGRFRYYNNFKGNFIEYSYIKDLVILDNVGSTFNSEASDVGVHGSDVARSYLITNLENNESEEIIKVLEVKTWKQYLIVRLTSKIILTNLDTLTNYEIPLNTVDPLKIHGFSVVDGPDSSLVLLTSYESTILTFKVDLGLTSYELNDEGLTEGPFTSIRASSNGQLISLYNVKSSKIYVISNTFDQVLLEYGTSNESSSPYQIEWCGNDAIILSFKDEIKLIGPDQQSISFFYDIVDEEEFDLDQLLRPGLDDLSFTIPILKSEPDGLKIFTTNKVEFLSRVPQCSINLYQIGSAHPSSILLDCIDKLNHHSSKADTSISLLKSDGTLYAAMSECLEVAQDEFVPVWQKKILRAVSFGKAYFDGYYNADEFLSVLNNIKVLNQLRSPELGIFLTYQEVVQAGWKEIITMLLKRDQYLLALRIIELLKLDNYKEFVYSDWCCSKIRKELNMSDIDLFKIVAKKLISLTDDNRNYISVQAISEVAHEEGRINLCKLLVNLEPSIEKKIQQFLQFEEVELALLKAFQTGDYDIAKIILLHLRDTLSISQFFRVLNQNEQTESITDLSTEELNKLDITIPSEKLSISGDLIGNFWVNSAGKFDSKMLSTYYKQEDKNNELNTFKLKVYLSGNKDSQADEYYENYKAKLQKSLSTSNTKRVNRLFQRELEVLELQKKLGEIYLTQFYGERSLNSILVRLIKLNQLKMASKVVKDFKITQEKYWYLVLNTYSQLKEFDRLYEFAVGMDQADSSSLRSPIGFEPFVDASFANGAPKDHISTYIRNSNLKYTDKVKNYLKNGDLKSAAQEGFKNKDIDVLRSLLEATSDTDEETNKVIKSYITKLGY</sequence>
<dbReference type="OrthoDB" id="1792at2759"/>
<dbReference type="FunCoup" id="A3LXC2">
    <property type="interactions" value="1082"/>
</dbReference>
<protein>
    <recommendedName>
        <fullName evidence="2">Probable vacuolar protein sorting-associated protein 16 homolog</fullName>
    </recommendedName>
</protein>
<evidence type="ECO:0000259" key="4">
    <source>
        <dbReference type="Pfam" id="PF04841"/>
    </source>
</evidence>
<evidence type="ECO:0000313" key="6">
    <source>
        <dbReference type="Proteomes" id="UP000002258"/>
    </source>
</evidence>
<comment type="function">
    <text evidence="2">Essential for vacuolar protein sorting. Required for vacuole biogenesis, stability and to maintain vacuole morphology.</text>
</comment>
<evidence type="ECO:0000313" key="5">
    <source>
        <dbReference type="EMBL" id="ABN67432.2"/>
    </source>
</evidence>
<dbReference type="KEGG" id="pic:PICST_84351"/>
<name>A3LXC2_PICST</name>
<dbReference type="GO" id="GO:0005768">
    <property type="term" value="C:endosome"/>
    <property type="evidence" value="ECO:0007669"/>
    <property type="project" value="TreeGrafter"/>
</dbReference>
<evidence type="ECO:0000256" key="2">
    <source>
        <dbReference type="PIRNR" id="PIRNR007949"/>
    </source>
</evidence>
<proteinExistence type="inferred from homology"/>
<dbReference type="GO" id="GO:0003779">
    <property type="term" value="F:actin binding"/>
    <property type="evidence" value="ECO:0007669"/>
    <property type="project" value="TreeGrafter"/>
</dbReference>
<dbReference type="InterPro" id="IPR038132">
    <property type="entry name" value="Vps16_C_sf"/>
</dbReference>
<feature type="domain" description="Vps16 C-terminal" evidence="3">
    <location>
        <begin position="694"/>
        <end position="926"/>
    </location>
</feature>
<keyword evidence="2" id="KW-0813">Transport</keyword>
<dbReference type="Pfam" id="PF04841">
    <property type="entry name" value="Vps16_N"/>
    <property type="match status" value="2"/>
</dbReference>
<dbReference type="GO" id="GO:0006886">
    <property type="term" value="P:intracellular protein transport"/>
    <property type="evidence" value="ECO:0007669"/>
    <property type="project" value="InterPro"/>
</dbReference>
<dbReference type="GeneID" id="4840194"/>
<dbReference type="GO" id="GO:0030897">
    <property type="term" value="C:HOPS complex"/>
    <property type="evidence" value="ECO:0007669"/>
    <property type="project" value="TreeGrafter"/>
</dbReference>
<dbReference type="AlphaFoldDB" id="A3LXC2"/>
<dbReference type="Proteomes" id="UP000002258">
    <property type="component" value="Chromosome 6"/>
</dbReference>
<dbReference type="RefSeq" id="XP_001385461.2">
    <property type="nucleotide sequence ID" value="XM_001385424.1"/>
</dbReference>
<keyword evidence="2" id="KW-0653">Protein transport</keyword>
<dbReference type="OMA" id="WCGDDCL"/>
<dbReference type="EMBL" id="CP000500">
    <property type="protein sequence ID" value="ABN67432.2"/>
    <property type="molecule type" value="Genomic_DNA"/>
</dbReference>
<feature type="domain" description="Vps16 C-terminal" evidence="3">
    <location>
        <begin position="573"/>
        <end position="656"/>
    </location>
</feature>
<dbReference type="Gene3D" id="1.10.150.780">
    <property type="entry name" value="Vps16, C-terminal region"/>
    <property type="match status" value="1"/>
</dbReference>
<feature type="domain" description="Vps16 N-terminal" evidence="4">
    <location>
        <begin position="5"/>
        <end position="335"/>
    </location>
</feature>
<feature type="domain" description="Vps16 N-terminal" evidence="4">
    <location>
        <begin position="358"/>
        <end position="471"/>
    </location>
</feature>
<organism evidence="5 6">
    <name type="scientific">Scheffersomyces stipitis (strain ATCC 58785 / CBS 6054 / NBRC 10063 / NRRL Y-11545)</name>
    <name type="common">Yeast</name>
    <name type="synonym">Pichia stipitis</name>
    <dbReference type="NCBI Taxonomy" id="322104"/>
    <lineage>
        <taxon>Eukaryota</taxon>
        <taxon>Fungi</taxon>
        <taxon>Dikarya</taxon>
        <taxon>Ascomycota</taxon>
        <taxon>Saccharomycotina</taxon>
        <taxon>Pichiomycetes</taxon>
        <taxon>Debaryomycetaceae</taxon>
        <taxon>Scheffersomyces</taxon>
    </lineage>
</organism>
<dbReference type="eggNOG" id="KOG2280">
    <property type="taxonomic scope" value="Eukaryota"/>
</dbReference>